<name>A0A1X7GLZ3_9HYPH</name>
<dbReference type="SUPFAM" id="SSF54506">
    <property type="entry name" value="Diaminopimelate epimerase-like"/>
    <property type="match status" value="1"/>
</dbReference>
<dbReference type="Pfam" id="PF02567">
    <property type="entry name" value="PhzC-PhzF"/>
    <property type="match status" value="1"/>
</dbReference>
<evidence type="ECO:0000256" key="2">
    <source>
        <dbReference type="PIRSR" id="PIRSR016184-1"/>
    </source>
</evidence>
<dbReference type="EMBL" id="FXAF01000011">
    <property type="protein sequence ID" value="SMF71052.1"/>
    <property type="molecule type" value="Genomic_DNA"/>
</dbReference>
<organism evidence="3 4">
    <name type="scientific">Xaviernesmea oryzae</name>
    <dbReference type="NCBI Taxonomy" id="464029"/>
    <lineage>
        <taxon>Bacteria</taxon>
        <taxon>Pseudomonadati</taxon>
        <taxon>Pseudomonadota</taxon>
        <taxon>Alphaproteobacteria</taxon>
        <taxon>Hyphomicrobiales</taxon>
        <taxon>Rhizobiaceae</taxon>
        <taxon>Rhizobium/Agrobacterium group</taxon>
        <taxon>Xaviernesmea</taxon>
    </lineage>
</organism>
<feature type="active site" evidence="2">
    <location>
        <position position="69"/>
    </location>
</feature>
<dbReference type="AlphaFoldDB" id="A0A1X7GLZ3"/>
<reference evidence="4" key="1">
    <citation type="submission" date="2017-04" db="EMBL/GenBank/DDBJ databases">
        <authorList>
            <person name="Varghese N."/>
            <person name="Submissions S."/>
        </authorList>
    </citation>
    <scope>NUCLEOTIDE SEQUENCE [LARGE SCALE GENOMIC DNA]</scope>
    <source>
        <strain evidence="4">B4P</strain>
    </source>
</reference>
<evidence type="ECO:0000256" key="1">
    <source>
        <dbReference type="ARBA" id="ARBA00008270"/>
    </source>
</evidence>
<dbReference type="PANTHER" id="PTHR13774">
    <property type="entry name" value="PHENAZINE BIOSYNTHESIS PROTEIN"/>
    <property type="match status" value="1"/>
</dbReference>
<dbReference type="InterPro" id="IPR003719">
    <property type="entry name" value="Phenazine_PhzF-like"/>
</dbReference>
<dbReference type="GO" id="GO:0005737">
    <property type="term" value="C:cytoplasm"/>
    <property type="evidence" value="ECO:0007669"/>
    <property type="project" value="TreeGrafter"/>
</dbReference>
<dbReference type="GO" id="GO:0016853">
    <property type="term" value="F:isomerase activity"/>
    <property type="evidence" value="ECO:0007669"/>
    <property type="project" value="UniProtKB-KW"/>
</dbReference>
<dbReference type="Proteomes" id="UP000192903">
    <property type="component" value="Unassembled WGS sequence"/>
</dbReference>
<dbReference type="STRING" id="464029.SAMN02982989_3957"/>
<comment type="similarity">
    <text evidence="1">Belongs to the PhzF family.</text>
</comment>
<dbReference type="PIRSF" id="PIRSF016184">
    <property type="entry name" value="PhzC_PhzF"/>
    <property type="match status" value="1"/>
</dbReference>
<gene>
    <name evidence="3" type="ORF">SAMN02982989_3957</name>
</gene>
<dbReference type="Gene3D" id="3.10.310.10">
    <property type="entry name" value="Diaminopimelate Epimerase, Chain A, domain 1"/>
    <property type="match status" value="2"/>
</dbReference>
<accession>A0A1X7GLZ3</accession>
<keyword evidence="4" id="KW-1185">Reference proteome</keyword>
<protein>
    <submittedName>
        <fullName evidence="3">Trans-2,3-dihydro-3-hydroxyanthranilate isomerase</fullName>
    </submittedName>
</protein>
<proteinExistence type="inferred from homology"/>
<dbReference type="NCBIfam" id="TIGR00654">
    <property type="entry name" value="PhzF_family"/>
    <property type="match status" value="1"/>
</dbReference>
<evidence type="ECO:0000313" key="4">
    <source>
        <dbReference type="Proteomes" id="UP000192903"/>
    </source>
</evidence>
<evidence type="ECO:0000313" key="3">
    <source>
        <dbReference type="EMBL" id="SMF71052.1"/>
    </source>
</evidence>
<dbReference type="PANTHER" id="PTHR13774:SF32">
    <property type="entry name" value="ANTISENSE-ENHANCING SEQUENCE 1"/>
    <property type="match status" value="1"/>
</dbReference>
<sequence length="328" mass="35247">MNGVAPGGPLGQFGAIEIKGEVPLARRYCIYDVFTDKKLSGNPLAVIFDGDSLADEAMQEIAREMNLSETVFIQPSTNAAYAARLRIFTPGRELPFAGHPTVGTAVALAERDYGAREANMDLVCVLEENVGPVRCAVRLRKGEAGFAEFDLPRKPARIDLPLDRQGIADALSVKASHIGFENHVASIWSAGVPFLMIPLHNLATVQNLEFDPSLWVKAAPFVEGSLASAYVYCRGGVHHQAKFHARMFSPDMGISEDPATGAAVAALSGAIRHFDALPDGHHPVLVEQGVEIGRSSFIYLHIDVKDAEIARARIGGQAVKLAEGTLDL</sequence>
<keyword evidence="3" id="KW-0413">Isomerase</keyword>